<evidence type="ECO:0000313" key="3">
    <source>
        <dbReference type="EMBL" id="PZX59269.1"/>
    </source>
</evidence>
<dbReference type="RefSeq" id="WP_086501174.1">
    <property type="nucleotide sequence ID" value="NZ_MSSV01000007.1"/>
</dbReference>
<dbReference type="InterPro" id="IPR004143">
    <property type="entry name" value="BPL_LPL_catalytic"/>
</dbReference>
<comment type="caution">
    <text evidence="3">The sequence shown here is derived from an EMBL/GenBank/DDBJ whole genome shotgun (WGS) entry which is preliminary data.</text>
</comment>
<dbReference type="GO" id="GO:0005737">
    <property type="term" value="C:cytoplasm"/>
    <property type="evidence" value="ECO:0007669"/>
    <property type="project" value="TreeGrafter"/>
</dbReference>
<protein>
    <submittedName>
        <fullName evidence="4">Biotin--[acetyl-CoA-carboxylase] ligase</fullName>
        <ecNumber evidence="4">6.3.4.15</ecNumber>
    </submittedName>
    <submittedName>
        <fullName evidence="3">BirA family biotin operon repressor/biotin-[acetyl-CoA-carboxylase] ligase</fullName>
    </submittedName>
</protein>
<dbReference type="EC" id="6.3.4.15" evidence="4"/>
<proteinExistence type="predicted"/>
<sequence>MYKILANTIFFGKDVHFLSECHSTNDIALNLVRQFQVGEGSIVICDNQTKGKGQRGNFWQSEAGQNLTFSLVLRPDFLDISEQFYLNMTVSNSLRRLLQDYVPQLEVKWPNDLIVPGYGKMGGILIENTFSGKEWEFAVVGIGLNINQLSFDSETAVSLKSITGSQFELEELFRLLITQLEQGYIQLKKGKLQEIKSEYLMNLHRRDSWSKYSANEEQFSGKIVGISAGGKLEIELKDGEIEVFDLKEISFL</sequence>
<dbReference type="PANTHER" id="PTHR12835:SF5">
    <property type="entry name" value="BIOTIN--PROTEIN LIGASE"/>
    <property type="match status" value="1"/>
</dbReference>
<dbReference type="Gene3D" id="3.30.930.10">
    <property type="entry name" value="Bira Bifunctional Protein, Domain 2"/>
    <property type="match status" value="1"/>
</dbReference>
<reference evidence="4 6" key="2">
    <citation type="submission" date="2019-08" db="EMBL/GenBank/DDBJ databases">
        <title>Genome of Algoriphagus ratkowskyi IC026.</title>
        <authorList>
            <person name="Bowman J.P."/>
        </authorList>
    </citation>
    <scope>NUCLEOTIDE SEQUENCE [LARGE SCALE GENOMIC DNA]</scope>
    <source>
        <strain evidence="4 6">IC026</strain>
    </source>
</reference>
<dbReference type="SUPFAM" id="SSF55681">
    <property type="entry name" value="Class II aaRS and biotin synthetases"/>
    <property type="match status" value="1"/>
</dbReference>
<keyword evidence="1 3" id="KW-0436">Ligase</keyword>
<dbReference type="GO" id="GO:0004077">
    <property type="term" value="F:biotin--[biotin carboxyl-carrier protein] ligase activity"/>
    <property type="evidence" value="ECO:0007669"/>
    <property type="project" value="UniProtKB-EC"/>
</dbReference>
<organism evidence="3 5">
    <name type="scientific">Algoriphagus ratkowskyi</name>
    <dbReference type="NCBI Taxonomy" id="57028"/>
    <lineage>
        <taxon>Bacteria</taxon>
        <taxon>Pseudomonadati</taxon>
        <taxon>Bacteroidota</taxon>
        <taxon>Cytophagia</taxon>
        <taxon>Cytophagales</taxon>
        <taxon>Cyclobacteriaceae</taxon>
        <taxon>Algoriphagus</taxon>
    </lineage>
</organism>
<dbReference type="PANTHER" id="PTHR12835">
    <property type="entry name" value="BIOTIN PROTEIN LIGASE"/>
    <property type="match status" value="1"/>
</dbReference>
<evidence type="ECO:0000313" key="6">
    <source>
        <dbReference type="Proteomes" id="UP000321927"/>
    </source>
</evidence>
<dbReference type="EMBL" id="QKZU01000004">
    <property type="protein sequence ID" value="PZX59269.1"/>
    <property type="molecule type" value="Genomic_DNA"/>
</dbReference>
<dbReference type="AlphaFoldDB" id="A0A2W7RXF0"/>
<dbReference type="OrthoDB" id="9807064at2"/>
<dbReference type="Pfam" id="PF03099">
    <property type="entry name" value="BPL_LplA_LipB"/>
    <property type="match status" value="1"/>
</dbReference>
<dbReference type="InterPro" id="IPR004408">
    <property type="entry name" value="Biotin_CoA_COase_ligase"/>
</dbReference>
<evidence type="ECO:0000256" key="1">
    <source>
        <dbReference type="ARBA" id="ARBA00022598"/>
    </source>
</evidence>
<evidence type="ECO:0000313" key="4">
    <source>
        <dbReference type="EMBL" id="TXD77456.1"/>
    </source>
</evidence>
<dbReference type="Proteomes" id="UP000249115">
    <property type="component" value="Unassembled WGS sequence"/>
</dbReference>
<dbReference type="NCBIfam" id="TIGR00121">
    <property type="entry name" value="birA_ligase"/>
    <property type="match status" value="1"/>
</dbReference>
<dbReference type="CDD" id="cd16442">
    <property type="entry name" value="BPL"/>
    <property type="match status" value="1"/>
</dbReference>
<dbReference type="InterPro" id="IPR045864">
    <property type="entry name" value="aa-tRNA-synth_II/BPL/LPL"/>
</dbReference>
<evidence type="ECO:0000259" key="2">
    <source>
        <dbReference type="PROSITE" id="PS51733"/>
    </source>
</evidence>
<dbReference type="PROSITE" id="PS51733">
    <property type="entry name" value="BPL_LPL_CATALYTIC"/>
    <property type="match status" value="1"/>
</dbReference>
<keyword evidence="6" id="KW-1185">Reference proteome</keyword>
<gene>
    <name evidence="4" type="ORF">ESW18_11685</name>
    <name evidence="3" type="ORF">LV84_01299</name>
</gene>
<evidence type="ECO:0000313" key="5">
    <source>
        <dbReference type="Proteomes" id="UP000249115"/>
    </source>
</evidence>
<feature type="domain" description="BPL/LPL catalytic" evidence="2">
    <location>
        <begin position="3"/>
        <end position="188"/>
    </location>
</feature>
<dbReference type="Proteomes" id="UP000321927">
    <property type="component" value="Unassembled WGS sequence"/>
</dbReference>
<reference evidence="3 5" key="1">
    <citation type="submission" date="2018-06" db="EMBL/GenBank/DDBJ databases">
        <title>Genomic Encyclopedia of Archaeal and Bacterial Type Strains, Phase II (KMG-II): from individual species to whole genera.</title>
        <authorList>
            <person name="Goeker M."/>
        </authorList>
    </citation>
    <scope>NUCLEOTIDE SEQUENCE [LARGE SCALE GENOMIC DNA]</scope>
    <source>
        <strain evidence="3 5">DSM 22686</strain>
    </source>
</reference>
<name>A0A2W7RXF0_9BACT</name>
<accession>A0A2W7RXF0</accession>
<dbReference type="EMBL" id="VORV01000007">
    <property type="protein sequence ID" value="TXD77456.1"/>
    <property type="molecule type" value="Genomic_DNA"/>
</dbReference>